<protein>
    <submittedName>
        <fullName evidence="2">DUF4083 domain-containing protein</fullName>
    </submittedName>
</protein>
<keyword evidence="3" id="KW-1185">Reference proteome</keyword>
<reference evidence="2 3" key="1">
    <citation type="submission" date="2019-11" db="EMBL/GenBank/DDBJ databases">
        <title>Bacillus idriensis genome.</title>
        <authorList>
            <person name="Konopka E.N."/>
            <person name="Newman J.D."/>
        </authorList>
    </citation>
    <scope>NUCLEOTIDE SEQUENCE [LARGE SCALE GENOMIC DNA]</scope>
    <source>
        <strain evidence="2 3">DSM 19097</strain>
    </source>
</reference>
<evidence type="ECO:0000256" key="1">
    <source>
        <dbReference type="SAM" id="Phobius"/>
    </source>
</evidence>
<dbReference type="Pfam" id="PF13314">
    <property type="entry name" value="DUF4083"/>
    <property type="match status" value="1"/>
</dbReference>
<proteinExistence type="predicted"/>
<evidence type="ECO:0000313" key="3">
    <source>
        <dbReference type="Proteomes" id="UP000441585"/>
    </source>
</evidence>
<dbReference type="InterPro" id="IPR025143">
    <property type="entry name" value="DUF4083"/>
</dbReference>
<keyword evidence="1" id="KW-0472">Membrane</keyword>
<dbReference type="EMBL" id="WKKF01000011">
    <property type="protein sequence ID" value="MRX56377.1"/>
    <property type="molecule type" value="Genomic_DNA"/>
</dbReference>
<organism evidence="2 3">
    <name type="scientific">Metabacillus idriensis</name>
    <dbReference type="NCBI Taxonomy" id="324768"/>
    <lineage>
        <taxon>Bacteria</taxon>
        <taxon>Bacillati</taxon>
        <taxon>Bacillota</taxon>
        <taxon>Bacilli</taxon>
        <taxon>Bacillales</taxon>
        <taxon>Bacillaceae</taxon>
        <taxon>Metabacillus</taxon>
    </lineage>
</organism>
<evidence type="ECO:0000313" key="2">
    <source>
        <dbReference type="EMBL" id="MRX56377.1"/>
    </source>
</evidence>
<feature type="transmembrane region" description="Helical" evidence="1">
    <location>
        <begin position="7"/>
        <end position="28"/>
    </location>
</feature>
<keyword evidence="1" id="KW-0812">Transmembrane</keyword>
<accession>A0A6I2MGW0</accession>
<gene>
    <name evidence="2" type="ORF">GJU41_20660</name>
</gene>
<dbReference type="RefSeq" id="WP_139149081.1">
    <property type="nucleotide sequence ID" value="NZ_CAJFZX010000009.1"/>
</dbReference>
<keyword evidence="1" id="KW-1133">Transmembrane helix</keyword>
<dbReference type="Proteomes" id="UP000441585">
    <property type="component" value="Unassembled WGS sequence"/>
</dbReference>
<comment type="caution">
    <text evidence="2">The sequence shown here is derived from an EMBL/GenBank/DDBJ whole genome shotgun (WGS) entry which is preliminary data.</text>
</comment>
<sequence length="55" mass="6525">MLNTGDLIFQIMIFLFLFAVISGAIYLVKTMTSQIKRSKRIEEKMDRILEDRDDR</sequence>
<dbReference type="AlphaFoldDB" id="A0A6I2MGW0"/>
<name>A0A6I2MGW0_9BACI</name>